<dbReference type="Gene3D" id="1.20.140.10">
    <property type="entry name" value="Butyryl-CoA Dehydrogenase, subunit A, domain 3"/>
    <property type="match status" value="1"/>
</dbReference>
<reference evidence="2 3" key="1">
    <citation type="submission" date="2017-05" db="EMBL/GenBank/DDBJ databases">
        <title>Genome sequence of Acetobacter pasteurianus subsp. pasteurianus strain SRCM101342.</title>
        <authorList>
            <person name="Cho S.H."/>
        </authorList>
    </citation>
    <scope>NUCLEOTIDE SEQUENCE [LARGE SCALE GENOMIC DNA]</scope>
    <source>
        <strain evidence="2 3">SRCM101342</strain>
    </source>
</reference>
<dbReference type="GO" id="GO:0033539">
    <property type="term" value="P:fatty acid beta-oxidation using acyl-CoA dehydrogenase"/>
    <property type="evidence" value="ECO:0007669"/>
    <property type="project" value="TreeGrafter"/>
</dbReference>
<dbReference type="InterPro" id="IPR037069">
    <property type="entry name" value="AcylCoA_DH/ox_N_sf"/>
</dbReference>
<evidence type="ECO:0000256" key="1">
    <source>
        <dbReference type="ARBA" id="ARBA00023002"/>
    </source>
</evidence>
<dbReference type="GO" id="GO:0003995">
    <property type="term" value="F:acyl-CoA dehydrogenase activity"/>
    <property type="evidence" value="ECO:0007669"/>
    <property type="project" value="TreeGrafter"/>
</dbReference>
<dbReference type="AlphaFoldDB" id="A0A1Y0YCD1"/>
<dbReference type="SUPFAM" id="SSF47203">
    <property type="entry name" value="Acyl-CoA dehydrogenase C-terminal domain-like"/>
    <property type="match status" value="1"/>
</dbReference>
<accession>A0A1Y0YCD1</accession>
<proteinExistence type="predicted"/>
<dbReference type="EMBL" id="CP021509">
    <property type="protein sequence ID" value="ARW48635.1"/>
    <property type="molecule type" value="Genomic_DNA"/>
</dbReference>
<sequence length="377" mass="41132">MLNLDEKAVKNNLSTFQIDIKNLFDAWKSAASIPAENAFPIDMFNALREIGALNALLSHEEGGLDLCRTSEGGRVLLTLLRRTGYASLSLGRCLEGHVNVIRLVELYGNSEQRCKLAQSLQRGILAGIWVTDGTPPVTIEHERRHYRLAGIKGFASGVAHVRLALITATTQQGHSIMVLAPTDGAERRLLGPGKLMGMQASGTGGYDFTDVVISPDNILGSARDYLRQPEFSAGAWRGSAVALGGMDRLIDLLRQELLDRGRANNPHQLHRIGEALTLQKTASMWVKEAAKVAYTANMEPESVVATVNLARIAVERAALELITLVQRSLGVSAFVKGKAIELVMRDLMTYLRQPAADEALTEAAMWFVNHDWPGEDA</sequence>
<dbReference type="OrthoDB" id="2986495at2"/>
<dbReference type="Gene3D" id="1.10.540.10">
    <property type="entry name" value="Acyl-CoA dehydrogenase/oxidase, N-terminal domain"/>
    <property type="match status" value="1"/>
</dbReference>
<dbReference type="Proteomes" id="UP000196205">
    <property type="component" value="Chromosome"/>
</dbReference>
<dbReference type="Gene3D" id="2.40.110.10">
    <property type="entry name" value="Butyryl-CoA Dehydrogenase, subunit A, domain 2"/>
    <property type="match status" value="1"/>
</dbReference>
<dbReference type="GO" id="GO:0050660">
    <property type="term" value="F:flavin adenine dinucleotide binding"/>
    <property type="evidence" value="ECO:0007669"/>
    <property type="project" value="InterPro"/>
</dbReference>
<dbReference type="SUPFAM" id="SSF56645">
    <property type="entry name" value="Acyl-CoA dehydrogenase NM domain-like"/>
    <property type="match status" value="1"/>
</dbReference>
<organism evidence="2 3">
    <name type="scientific">Acetobacter pasteurianus subsp. pasteurianus</name>
    <dbReference type="NCBI Taxonomy" id="481145"/>
    <lineage>
        <taxon>Bacteria</taxon>
        <taxon>Pseudomonadati</taxon>
        <taxon>Pseudomonadota</taxon>
        <taxon>Alphaproteobacteria</taxon>
        <taxon>Acetobacterales</taxon>
        <taxon>Acetobacteraceae</taxon>
        <taxon>Acetobacter</taxon>
    </lineage>
</organism>
<keyword evidence="1" id="KW-0560">Oxidoreductase</keyword>
<name>A0A1Y0YCD1_ACEPA</name>
<evidence type="ECO:0008006" key="4">
    <source>
        <dbReference type="Google" id="ProtNLM"/>
    </source>
</evidence>
<dbReference type="InterPro" id="IPR009100">
    <property type="entry name" value="AcylCoA_DH/oxidase_NM_dom_sf"/>
</dbReference>
<evidence type="ECO:0000313" key="3">
    <source>
        <dbReference type="Proteomes" id="UP000196205"/>
    </source>
</evidence>
<protein>
    <recommendedName>
        <fullName evidence="4">Acyl-CoA dehydrogenase</fullName>
    </recommendedName>
</protein>
<dbReference type="RefSeq" id="WP_050820424.1">
    <property type="nucleotide sequence ID" value="NZ_CP021509.1"/>
</dbReference>
<dbReference type="InterPro" id="IPR036250">
    <property type="entry name" value="AcylCo_DH-like_C"/>
</dbReference>
<dbReference type="InterPro" id="IPR046373">
    <property type="entry name" value="Acyl-CoA_Oxase/DH_mid-dom_sf"/>
</dbReference>
<gene>
    <name evidence="2" type="ORF">S1001342_02335</name>
</gene>
<dbReference type="PANTHER" id="PTHR48083:SF37">
    <property type="entry name" value="DEHYDROGENASE, PUTATIVE-RELATED"/>
    <property type="match status" value="1"/>
</dbReference>
<dbReference type="InterPro" id="IPR050741">
    <property type="entry name" value="Acyl-CoA_dehydrogenase"/>
</dbReference>
<dbReference type="PANTHER" id="PTHR48083">
    <property type="entry name" value="MEDIUM-CHAIN SPECIFIC ACYL-COA DEHYDROGENASE, MITOCHONDRIAL-RELATED"/>
    <property type="match status" value="1"/>
</dbReference>
<dbReference type="GO" id="GO:0005737">
    <property type="term" value="C:cytoplasm"/>
    <property type="evidence" value="ECO:0007669"/>
    <property type="project" value="TreeGrafter"/>
</dbReference>
<evidence type="ECO:0000313" key="2">
    <source>
        <dbReference type="EMBL" id="ARW48635.1"/>
    </source>
</evidence>